<dbReference type="Gene3D" id="3.30.110.40">
    <property type="entry name" value="TusA-like domain"/>
    <property type="match status" value="1"/>
</dbReference>
<reference evidence="5" key="2">
    <citation type="submission" date="2020-09" db="EMBL/GenBank/DDBJ databases">
        <authorList>
            <person name="Sun Q."/>
            <person name="Kim S."/>
        </authorList>
    </citation>
    <scope>NUCLEOTIDE SEQUENCE</scope>
    <source>
        <strain evidence="5">KCTC 22169</strain>
    </source>
</reference>
<dbReference type="RefSeq" id="WP_189610651.1">
    <property type="nucleotide sequence ID" value="NZ_BMXR01000008.1"/>
</dbReference>
<comment type="subcellular location">
    <subcellularLocation>
        <location evidence="3">Cytoplasm</location>
    </subcellularLocation>
</comment>
<dbReference type="InterPro" id="IPR001455">
    <property type="entry name" value="TusA-like"/>
</dbReference>
<reference evidence="5" key="1">
    <citation type="journal article" date="2014" name="Int. J. Syst. Evol. Microbiol.">
        <title>Complete genome sequence of Corynebacterium casei LMG S-19264T (=DSM 44701T), isolated from a smear-ripened cheese.</title>
        <authorList>
            <consortium name="US DOE Joint Genome Institute (JGI-PGF)"/>
            <person name="Walter F."/>
            <person name="Albersmeier A."/>
            <person name="Kalinowski J."/>
            <person name="Ruckert C."/>
        </authorList>
    </citation>
    <scope>NUCLEOTIDE SEQUENCE</scope>
    <source>
        <strain evidence="5">KCTC 22169</strain>
    </source>
</reference>
<evidence type="ECO:0000313" key="6">
    <source>
        <dbReference type="Proteomes" id="UP000626148"/>
    </source>
</evidence>
<dbReference type="GO" id="GO:0097163">
    <property type="term" value="F:sulfur carrier activity"/>
    <property type="evidence" value="ECO:0007669"/>
    <property type="project" value="UniProtKB-UniRule"/>
</dbReference>
<dbReference type="InterPro" id="IPR022931">
    <property type="entry name" value="Sulphur_carrier_TusA"/>
</dbReference>
<comment type="similarity">
    <text evidence="1 3">Belongs to the sulfur carrier protein TusA family.</text>
</comment>
<gene>
    <name evidence="3 5" type="primary">tusA</name>
    <name evidence="5" type="ORF">GCM10007392_32860</name>
</gene>
<dbReference type="Pfam" id="PF01206">
    <property type="entry name" value="TusA"/>
    <property type="match status" value="1"/>
</dbReference>
<dbReference type="HAMAP" id="MF_00413">
    <property type="entry name" value="Thiourid_synth_A"/>
    <property type="match status" value="1"/>
</dbReference>
<feature type="domain" description="UPF0033" evidence="4">
    <location>
        <begin position="10"/>
        <end position="34"/>
    </location>
</feature>
<comment type="function">
    <text evidence="3">Sulfur carrier protein which probably makes part of a sulfur-relay system.</text>
</comment>
<sequence length="80" mass="9455">MTEPTYDHELDTRGLRCPEPVMMLHRQMRAMQKGETVRVLATDPATQRDIPQFCEFLQHELVAQTQTEEEFHYYICKAGR</sequence>
<protein>
    <recommendedName>
        <fullName evidence="3">Sulfur carrier protein TusA</fullName>
    </recommendedName>
</protein>
<dbReference type="InterPro" id="IPR036868">
    <property type="entry name" value="TusA-like_sf"/>
</dbReference>
<name>A0A918KG95_9GAMM</name>
<comment type="caution">
    <text evidence="5">The sequence shown here is derived from an EMBL/GenBank/DDBJ whole genome shotgun (WGS) entry which is preliminary data.</text>
</comment>
<dbReference type="AlphaFoldDB" id="A0A918KG95"/>
<evidence type="ECO:0000259" key="4">
    <source>
        <dbReference type="PROSITE" id="PS01148"/>
    </source>
</evidence>
<dbReference type="EMBL" id="BMXR01000008">
    <property type="protein sequence ID" value="GGX62392.1"/>
    <property type="molecule type" value="Genomic_DNA"/>
</dbReference>
<accession>A0A918KG95</accession>
<feature type="active site" description="Cysteine persulfide intermediate" evidence="3">
    <location>
        <position position="17"/>
    </location>
</feature>
<evidence type="ECO:0000313" key="5">
    <source>
        <dbReference type="EMBL" id="GGX62392.1"/>
    </source>
</evidence>
<dbReference type="GO" id="GO:0002143">
    <property type="term" value="P:tRNA wobble position uridine thiolation"/>
    <property type="evidence" value="ECO:0007669"/>
    <property type="project" value="InterPro"/>
</dbReference>
<evidence type="ECO:0000256" key="1">
    <source>
        <dbReference type="ARBA" id="ARBA00008984"/>
    </source>
</evidence>
<keyword evidence="6" id="KW-1185">Reference proteome</keyword>
<dbReference type="SUPFAM" id="SSF64307">
    <property type="entry name" value="SirA-like"/>
    <property type="match status" value="1"/>
</dbReference>
<organism evidence="5 6">
    <name type="scientific">Saccharospirillum salsuginis</name>
    <dbReference type="NCBI Taxonomy" id="418750"/>
    <lineage>
        <taxon>Bacteria</taxon>
        <taxon>Pseudomonadati</taxon>
        <taxon>Pseudomonadota</taxon>
        <taxon>Gammaproteobacteria</taxon>
        <taxon>Oceanospirillales</taxon>
        <taxon>Saccharospirillaceae</taxon>
        <taxon>Saccharospirillum</taxon>
    </lineage>
</organism>
<dbReference type="Proteomes" id="UP000626148">
    <property type="component" value="Unassembled WGS sequence"/>
</dbReference>
<evidence type="ECO:0000256" key="3">
    <source>
        <dbReference type="HAMAP-Rule" id="MF_00413"/>
    </source>
</evidence>
<dbReference type="PANTHER" id="PTHR33279">
    <property type="entry name" value="SULFUR CARRIER PROTEIN YEDF-RELATED"/>
    <property type="match status" value="1"/>
</dbReference>
<dbReference type="PANTHER" id="PTHR33279:SF2">
    <property type="entry name" value="SULFUR CARRIER PROTEIN TUSA"/>
    <property type="match status" value="1"/>
</dbReference>
<evidence type="ECO:0000256" key="2">
    <source>
        <dbReference type="ARBA" id="ARBA00022490"/>
    </source>
</evidence>
<keyword evidence="2 3" id="KW-0963">Cytoplasm</keyword>
<dbReference type="PROSITE" id="PS01148">
    <property type="entry name" value="UPF0033"/>
    <property type="match status" value="1"/>
</dbReference>
<dbReference type="NCBIfam" id="NF001423">
    <property type="entry name" value="PRK00299.1"/>
    <property type="match status" value="1"/>
</dbReference>
<proteinExistence type="inferred from homology"/>
<dbReference type="GO" id="GO:0005737">
    <property type="term" value="C:cytoplasm"/>
    <property type="evidence" value="ECO:0007669"/>
    <property type="project" value="UniProtKB-SubCell"/>
</dbReference>